<dbReference type="EMBL" id="CP030926">
    <property type="protein sequence ID" value="AXN41266.1"/>
    <property type="molecule type" value="Genomic_DNA"/>
</dbReference>
<reference evidence="1 4" key="2">
    <citation type="submission" date="2018-07" db="EMBL/GenBank/DDBJ databases">
        <title>The molecular basis for the intramolecular migration of carboxyl group in the catabolism of para-hydroxybenzoate via gentisate.</title>
        <authorList>
            <person name="Zhao H."/>
            <person name="Xu Y."/>
            <person name="Lin S."/>
            <person name="Spain J.C."/>
            <person name="Zhou N.-Y."/>
        </authorList>
    </citation>
    <scope>NUCLEOTIDE SEQUENCE [LARGE SCALE GENOMIC DNA]</scope>
    <source>
        <strain evidence="1 4">PHB-7a</strain>
    </source>
</reference>
<gene>
    <name evidence="2" type="ORF">CN689_01125</name>
    <name evidence="1" type="ORF">DTO10_24690</name>
</gene>
<dbReference type="Proteomes" id="UP000220106">
    <property type="component" value="Unassembled WGS sequence"/>
</dbReference>
<evidence type="ECO:0000313" key="1">
    <source>
        <dbReference type="EMBL" id="AXN41266.1"/>
    </source>
</evidence>
<reference evidence="2 3" key="1">
    <citation type="submission" date="2017-09" db="EMBL/GenBank/DDBJ databases">
        <title>Large-scale bioinformatics analysis of Bacillus genomes uncovers conserved roles of natural products in bacterial physiology.</title>
        <authorList>
            <consortium name="Agbiome Team Llc"/>
            <person name="Bleich R.M."/>
            <person name="Kirk G.J."/>
            <person name="Santa Maria K.C."/>
            <person name="Allen S.E."/>
            <person name="Farag S."/>
            <person name="Shank E.A."/>
            <person name="Bowers A."/>
        </authorList>
    </citation>
    <scope>NUCLEOTIDE SEQUENCE [LARGE SCALE GENOMIC DNA]</scope>
    <source>
        <strain evidence="2 3">AFS003229</strain>
    </source>
</reference>
<dbReference type="AlphaFoldDB" id="A0AAX0RSS7"/>
<sequence>MHFFYDKSEQMFYNITYRMNGVVPMSLKDRGNIKWKSAMFLPEHVKLLKDLNKDYYRQAKPILDEYQIEEFENKIHNAMEFSSPVKFTVWEDGFDWEYTGLLHRLEPKTNLIHLELEKEKGYIIKIKFEDIVEVEVKE</sequence>
<dbReference type="KEGG" id="pbut:DTO10_24690"/>
<dbReference type="InterPro" id="IPR014962">
    <property type="entry name" value="YolD"/>
</dbReference>
<dbReference type="PANTHER" id="PTHR40051:SF1">
    <property type="entry name" value="YOLD-LIKE FAMILY PROTEIN"/>
    <property type="match status" value="1"/>
</dbReference>
<name>A0AAX0RSS7_9BACI</name>
<accession>A0AAX0RSS7</accession>
<dbReference type="PANTHER" id="PTHR40051">
    <property type="entry name" value="IG HYPOTHETICAL 15966"/>
    <property type="match status" value="1"/>
</dbReference>
<evidence type="ECO:0000313" key="2">
    <source>
        <dbReference type="EMBL" id="PEJ37527.1"/>
    </source>
</evidence>
<dbReference type="EMBL" id="NUEQ01000004">
    <property type="protein sequence ID" value="PEJ37527.1"/>
    <property type="molecule type" value="Genomic_DNA"/>
</dbReference>
<protein>
    <submittedName>
        <fullName evidence="1">YolD-like family protein</fullName>
    </submittedName>
</protein>
<organism evidence="2 3">
    <name type="scientific">Peribacillus butanolivorans</name>
    <dbReference type="NCBI Taxonomy" id="421767"/>
    <lineage>
        <taxon>Bacteria</taxon>
        <taxon>Bacillati</taxon>
        <taxon>Bacillota</taxon>
        <taxon>Bacilli</taxon>
        <taxon>Bacillales</taxon>
        <taxon>Bacillaceae</taxon>
        <taxon>Peribacillus</taxon>
    </lineage>
</organism>
<dbReference type="Proteomes" id="UP000260457">
    <property type="component" value="Chromosome"/>
</dbReference>
<evidence type="ECO:0000313" key="3">
    <source>
        <dbReference type="Proteomes" id="UP000220106"/>
    </source>
</evidence>
<proteinExistence type="predicted"/>
<evidence type="ECO:0000313" key="4">
    <source>
        <dbReference type="Proteomes" id="UP000260457"/>
    </source>
</evidence>
<keyword evidence="4" id="KW-1185">Reference proteome</keyword>
<dbReference type="Pfam" id="PF08863">
    <property type="entry name" value="YolD"/>
    <property type="match status" value="1"/>
</dbReference>